<feature type="compositionally biased region" description="Acidic residues" evidence="1">
    <location>
        <begin position="346"/>
        <end position="356"/>
    </location>
</feature>
<feature type="region of interest" description="Disordered" evidence="1">
    <location>
        <begin position="541"/>
        <end position="560"/>
    </location>
</feature>
<feature type="domain" description="SNF2 N-terminal" evidence="2">
    <location>
        <begin position="394"/>
        <end position="514"/>
    </location>
</feature>
<evidence type="ECO:0000256" key="1">
    <source>
        <dbReference type="SAM" id="MobiDB-lite"/>
    </source>
</evidence>
<evidence type="ECO:0000313" key="3">
    <source>
        <dbReference type="EMBL" id="CAK0858796.1"/>
    </source>
</evidence>
<keyword evidence="4" id="KW-1185">Reference proteome</keyword>
<dbReference type="Gene3D" id="3.40.50.10810">
    <property type="entry name" value="Tandem AAA-ATPase domain"/>
    <property type="match status" value="1"/>
</dbReference>
<dbReference type="InterPro" id="IPR038718">
    <property type="entry name" value="SNF2-like_sf"/>
</dbReference>
<sequence length="560" mass="57884">MARVSLREQDERANRGGIDGVFLACNLAFSRGRRCAGFSGPISLDDSDDGQQGAVEPPPRPQVTSAPSAPARPFVLPQPRQAPAKQARAGKRAKVEGPALDTPPKEPAPRPPGAKACDWSFPLGSIAFDAYATTRVGLERTLEEGPLLRAGARLGLRWDVQTKKKRGRPGGDAGTPSEGGLIRFDAGGVEVGRFPTAQGRMLVPLLTRELVEVEARVGADPPQILELGTNIPIVVDVTVRAAAFGPLCKAPEAPSGKAAAPSADQAQAPGGKRKSRDKAAVMKDAEVNQEVRRNATAQLLEQLRLPRLRSAVAPADEPAGAGAGAGAGTDAGAPAGPGGGSAEGGEAADEDAEAQEDMSREAAAQLGGRHALERGGLPAVRLSGAHFGAELRHYQAQAVYWMWQRENPTSRLPPGWLQDDNGSAAGACGSTLATGAADGDQRPLHPMWDEYELSAPVGPASRASPGAPLRLVYHHRTTGALSLDLPDAALAHCRGGVLADDMGLGKTVMCLALLSLDLPSDLPSARSAAPSLRALECAQQELSTSSMPSGDAGVGGTLVV</sequence>
<feature type="compositionally biased region" description="Gly residues" evidence="1">
    <location>
        <begin position="321"/>
        <end position="343"/>
    </location>
</feature>
<comment type="caution">
    <text evidence="3">The sequence shown here is derived from an EMBL/GenBank/DDBJ whole genome shotgun (WGS) entry which is preliminary data.</text>
</comment>
<name>A0ABN9UGP8_9DINO</name>
<protein>
    <recommendedName>
        <fullName evidence="2">SNF2 N-terminal domain-containing protein</fullName>
    </recommendedName>
</protein>
<dbReference type="InterPro" id="IPR000330">
    <property type="entry name" value="SNF2_N"/>
</dbReference>
<dbReference type="EMBL" id="CAUYUJ010015839">
    <property type="protein sequence ID" value="CAK0858796.1"/>
    <property type="molecule type" value="Genomic_DNA"/>
</dbReference>
<dbReference type="SUPFAM" id="SSF52540">
    <property type="entry name" value="P-loop containing nucleoside triphosphate hydrolases"/>
    <property type="match status" value="1"/>
</dbReference>
<dbReference type="Proteomes" id="UP001189429">
    <property type="component" value="Unassembled WGS sequence"/>
</dbReference>
<dbReference type="Pfam" id="PF00176">
    <property type="entry name" value="SNF2-rel_dom"/>
    <property type="match status" value="1"/>
</dbReference>
<dbReference type="InterPro" id="IPR027417">
    <property type="entry name" value="P-loop_NTPase"/>
</dbReference>
<dbReference type="PANTHER" id="PTHR45865:SF1">
    <property type="entry name" value="E3 UBIQUITIN-PROTEIN LIGASE SHPRH"/>
    <property type="match status" value="1"/>
</dbReference>
<feature type="region of interest" description="Disordered" evidence="1">
    <location>
        <begin position="162"/>
        <end position="181"/>
    </location>
</feature>
<reference evidence="3" key="1">
    <citation type="submission" date="2023-10" db="EMBL/GenBank/DDBJ databases">
        <authorList>
            <person name="Chen Y."/>
            <person name="Shah S."/>
            <person name="Dougan E. K."/>
            <person name="Thang M."/>
            <person name="Chan C."/>
        </authorList>
    </citation>
    <scope>NUCLEOTIDE SEQUENCE [LARGE SCALE GENOMIC DNA]</scope>
</reference>
<dbReference type="PANTHER" id="PTHR45865">
    <property type="entry name" value="E3 UBIQUITIN-PROTEIN LIGASE SHPRH FAMILY MEMBER"/>
    <property type="match status" value="1"/>
</dbReference>
<feature type="compositionally biased region" description="Low complexity" evidence="1">
    <location>
        <begin position="77"/>
        <end position="87"/>
    </location>
</feature>
<accession>A0ABN9UGP8</accession>
<feature type="compositionally biased region" description="Basic and acidic residues" evidence="1">
    <location>
        <begin position="277"/>
        <end position="287"/>
    </location>
</feature>
<organism evidence="3 4">
    <name type="scientific">Prorocentrum cordatum</name>
    <dbReference type="NCBI Taxonomy" id="2364126"/>
    <lineage>
        <taxon>Eukaryota</taxon>
        <taxon>Sar</taxon>
        <taxon>Alveolata</taxon>
        <taxon>Dinophyceae</taxon>
        <taxon>Prorocentrales</taxon>
        <taxon>Prorocentraceae</taxon>
        <taxon>Prorocentrum</taxon>
    </lineage>
</organism>
<proteinExistence type="predicted"/>
<gene>
    <name evidence="3" type="ORF">PCOR1329_LOCUS48382</name>
</gene>
<feature type="region of interest" description="Disordered" evidence="1">
    <location>
        <begin position="251"/>
        <end position="287"/>
    </location>
</feature>
<feature type="region of interest" description="Disordered" evidence="1">
    <location>
        <begin position="314"/>
        <end position="364"/>
    </location>
</feature>
<evidence type="ECO:0000259" key="2">
    <source>
        <dbReference type="Pfam" id="PF00176"/>
    </source>
</evidence>
<feature type="non-terminal residue" evidence="3">
    <location>
        <position position="560"/>
    </location>
</feature>
<feature type="region of interest" description="Disordered" evidence="1">
    <location>
        <begin position="38"/>
        <end position="116"/>
    </location>
</feature>
<evidence type="ECO:0000313" key="4">
    <source>
        <dbReference type="Proteomes" id="UP001189429"/>
    </source>
</evidence>
<dbReference type="InterPro" id="IPR052583">
    <property type="entry name" value="ATP-helicase/E3_Ub-Ligase"/>
</dbReference>
<feature type="compositionally biased region" description="Low complexity" evidence="1">
    <location>
        <begin position="258"/>
        <end position="269"/>
    </location>
</feature>